<proteinExistence type="predicted"/>
<protein>
    <submittedName>
        <fullName evidence="1">Uncharacterized protein</fullName>
    </submittedName>
</protein>
<sequence>MYKNCAAEASAGRAGRDFCGSHQQGTRLGWAGLGWAGLGWAGLGWAGLCGQLGRAPSRGLWAQHSSRRT</sequence>
<name>A0A1E4RYN1_CYBJN</name>
<keyword evidence="2" id="KW-1185">Reference proteome</keyword>
<evidence type="ECO:0000313" key="2">
    <source>
        <dbReference type="Proteomes" id="UP000094389"/>
    </source>
</evidence>
<reference evidence="1 2" key="1">
    <citation type="journal article" date="2016" name="Proc. Natl. Acad. Sci. U.S.A.">
        <title>Comparative genomics of biotechnologically important yeasts.</title>
        <authorList>
            <person name="Riley R."/>
            <person name="Haridas S."/>
            <person name="Wolfe K.H."/>
            <person name="Lopes M.R."/>
            <person name="Hittinger C.T."/>
            <person name="Goeker M."/>
            <person name="Salamov A.A."/>
            <person name="Wisecaver J.H."/>
            <person name="Long T.M."/>
            <person name="Calvey C.H."/>
            <person name="Aerts A.L."/>
            <person name="Barry K.W."/>
            <person name="Choi C."/>
            <person name="Clum A."/>
            <person name="Coughlan A.Y."/>
            <person name="Deshpande S."/>
            <person name="Douglass A.P."/>
            <person name="Hanson S.J."/>
            <person name="Klenk H.-P."/>
            <person name="LaButti K.M."/>
            <person name="Lapidus A."/>
            <person name="Lindquist E.A."/>
            <person name="Lipzen A.M."/>
            <person name="Meier-Kolthoff J.P."/>
            <person name="Ohm R.A."/>
            <person name="Otillar R.P."/>
            <person name="Pangilinan J.L."/>
            <person name="Peng Y."/>
            <person name="Rokas A."/>
            <person name="Rosa C.A."/>
            <person name="Scheuner C."/>
            <person name="Sibirny A.A."/>
            <person name="Slot J.C."/>
            <person name="Stielow J.B."/>
            <person name="Sun H."/>
            <person name="Kurtzman C.P."/>
            <person name="Blackwell M."/>
            <person name="Grigoriev I.V."/>
            <person name="Jeffries T.W."/>
        </authorList>
    </citation>
    <scope>NUCLEOTIDE SEQUENCE [LARGE SCALE GENOMIC DNA]</scope>
    <source>
        <strain evidence="2">ATCC 18201 / CBS 1600 / BCRC 20928 / JCM 3617 / NBRC 0987 / NRRL Y-1542</strain>
    </source>
</reference>
<accession>A0A1E4RYN1</accession>
<gene>
    <name evidence="1" type="ORF">CYBJADRAFT_168697</name>
</gene>
<dbReference type="GeneID" id="30989865"/>
<evidence type="ECO:0000313" key="1">
    <source>
        <dbReference type="EMBL" id="ODV72393.1"/>
    </source>
</evidence>
<dbReference type="AlphaFoldDB" id="A0A1E4RYN1"/>
<dbReference type="Proteomes" id="UP000094389">
    <property type="component" value="Unassembled WGS sequence"/>
</dbReference>
<organism evidence="1 2">
    <name type="scientific">Cyberlindnera jadinii (strain ATCC 18201 / CBS 1600 / BCRC 20928 / JCM 3617 / NBRC 0987 / NRRL Y-1542)</name>
    <name type="common">Torula yeast</name>
    <name type="synonym">Candida utilis</name>
    <dbReference type="NCBI Taxonomy" id="983966"/>
    <lineage>
        <taxon>Eukaryota</taxon>
        <taxon>Fungi</taxon>
        <taxon>Dikarya</taxon>
        <taxon>Ascomycota</taxon>
        <taxon>Saccharomycotina</taxon>
        <taxon>Saccharomycetes</taxon>
        <taxon>Phaffomycetales</taxon>
        <taxon>Phaffomycetaceae</taxon>
        <taxon>Cyberlindnera</taxon>
    </lineage>
</organism>
<dbReference type="EMBL" id="KV453935">
    <property type="protein sequence ID" value="ODV72393.1"/>
    <property type="molecule type" value="Genomic_DNA"/>
</dbReference>
<dbReference type="RefSeq" id="XP_020069432.1">
    <property type="nucleotide sequence ID" value="XM_020215469.1"/>
</dbReference>